<gene>
    <name evidence="2" type="ORF">H9X91_06455</name>
</gene>
<evidence type="ECO:0000313" key="2">
    <source>
        <dbReference type="EMBL" id="MBM6851081.1"/>
    </source>
</evidence>
<name>A0ABS2FVL4_9FIRM</name>
<feature type="compositionally biased region" description="Low complexity" evidence="1">
    <location>
        <begin position="9"/>
        <end position="27"/>
    </location>
</feature>
<dbReference type="RefSeq" id="WP_243414459.1">
    <property type="nucleotide sequence ID" value="NZ_JACSNX010000006.1"/>
</dbReference>
<sequence>MRKSKKKAPTSAATLTGAAETGTTGKAPSASILNDNTRRGGGQAGGIASLLMTGSENGLHLQDLVRLTGLTEREVRLQIHAERRQGVPILSDNASGYFLPGSQQECEACVQSLRHRAKEILAAAEAIEGSEAW</sequence>
<evidence type="ECO:0000256" key="1">
    <source>
        <dbReference type="SAM" id="MobiDB-lite"/>
    </source>
</evidence>
<evidence type="ECO:0000313" key="3">
    <source>
        <dbReference type="Proteomes" id="UP000719500"/>
    </source>
</evidence>
<reference evidence="2 3" key="1">
    <citation type="journal article" date="2021" name="Sci. Rep.">
        <title>The distribution of antibiotic resistance genes in chicken gut microbiota commensals.</title>
        <authorList>
            <person name="Juricova H."/>
            <person name="Matiasovicova J."/>
            <person name="Kubasova T."/>
            <person name="Cejkova D."/>
            <person name="Rychlik I."/>
        </authorList>
    </citation>
    <scope>NUCLEOTIDE SEQUENCE [LARGE SCALE GENOMIC DNA]</scope>
    <source>
        <strain evidence="2 3">An411</strain>
    </source>
</reference>
<organism evidence="2 3">
    <name type="scientific">Oscillibacter valericigenes</name>
    <dbReference type="NCBI Taxonomy" id="351091"/>
    <lineage>
        <taxon>Bacteria</taxon>
        <taxon>Bacillati</taxon>
        <taxon>Bacillota</taxon>
        <taxon>Clostridia</taxon>
        <taxon>Eubacteriales</taxon>
        <taxon>Oscillospiraceae</taxon>
        <taxon>Oscillibacter</taxon>
    </lineage>
</organism>
<protein>
    <submittedName>
        <fullName evidence="2">Uncharacterized protein</fullName>
    </submittedName>
</protein>
<dbReference type="Proteomes" id="UP000719500">
    <property type="component" value="Unassembled WGS sequence"/>
</dbReference>
<accession>A0ABS2FVL4</accession>
<comment type="caution">
    <text evidence="2">The sequence shown here is derived from an EMBL/GenBank/DDBJ whole genome shotgun (WGS) entry which is preliminary data.</text>
</comment>
<keyword evidence="3" id="KW-1185">Reference proteome</keyword>
<dbReference type="EMBL" id="JACSNX010000006">
    <property type="protein sequence ID" value="MBM6851081.1"/>
    <property type="molecule type" value="Genomic_DNA"/>
</dbReference>
<feature type="region of interest" description="Disordered" evidence="1">
    <location>
        <begin position="1"/>
        <end position="46"/>
    </location>
</feature>
<proteinExistence type="predicted"/>